<proteinExistence type="predicted"/>
<dbReference type="PANTHER" id="PTHR36179">
    <property type="entry name" value="LUD_DOM DOMAIN-CONTAINING PROTEIN"/>
    <property type="match status" value="1"/>
</dbReference>
<keyword evidence="3" id="KW-1185">Reference proteome</keyword>
<reference evidence="2 3" key="1">
    <citation type="submission" date="2020-01" db="EMBL/GenBank/DDBJ databases">
        <title>Genome sequence of Desulfovibrio aerotolerans DSM 16695(T).</title>
        <authorList>
            <person name="Karnachuk O."/>
            <person name="Avakyan M."/>
            <person name="Mardanov A."/>
            <person name="Kadnikov V."/>
            <person name="Ravin N."/>
        </authorList>
    </citation>
    <scope>NUCLEOTIDE SEQUENCE [LARGE SCALE GENOMIC DNA]</scope>
    <source>
        <strain evidence="2 3">DSM 16695</strain>
    </source>
</reference>
<dbReference type="EMBL" id="WVUD01000025">
    <property type="protein sequence ID" value="MYL84126.1"/>
    <property type="molecule type" value="Genomic_DNA"/>
</dbReference>
<sequence>MQASLWPQTGVAVVGRNTIVPDVAAAMARIKHFAAPANALRLSKKTSCVVISHCTDCGSGQRICNVRTIAGNCFPRGCITVIVVNQDLGF</sequence>
<evidence type="ECO:0000259" key="1">
    <source>
        <dbReference type="Pfam" id="PF02589"/>
    </source>
</evidence>
<protein>
    <recommendedName>
        <fullName evidence="1">LUD domain-containing protein</fullName>
    </recommendedName>
</protein>
<dbReference type="Pfam" id="PF02589">
    <property type="entry name" value="LUD_dom"/>
    <property type="match status" value="1"/>
</dbReference>
<gene>
    <name evidence="2" type="ORF">GTA51_13415</name>
</gene>
<name>A0A7C9INC0_9BACT</name>
<comment type="caution">
    <text evidence="2">The sequence shown here is derived from an EMBL/GenBank/DDBJ whole genome shotgun (WGS) entry which is preliminary data.</text>
</comment>
<dbReference type="RefSeq" id="WP_160961846.1">
    <property type="nucleotide sequence ID" value="NZ_WVUD01000025.1"/>
</dbReference>
<feature type="domain" description="LUD" evidence="1">
    <location>
        <begin position="4"/>
        <end position="84"/>
    </location>
</feature>
<dbReference type="InterPro" id="IPR003741">
    <property type="entry name" value="LUD_dom"/>
</dbReference>
<dbReference type="Proteomes" id="UP000482487">
    <property type="component" value="Unassembled WGS sequence"/>
</dbReference>
<dbReference type="AlphaFoldDB" id="A0A7C9INC0"/>
<dbReference type="PANTHER" id="PTHR36179:SF2">
    <property type="entry name" value="LUD DOMAIN-CONTAINING PROTEIN"/>
    <property type="match status" value="1"/>
</dbReference>
<accession>A0A7C9INC0</accession>
<evidence type="ECO:0000313" key="2">
    <source>
        <dbReference type="EMBL" id="MYL84126.1"/>
    </source>
</evidence>
<organism evidence="2 3">
    <name type="scientific">Solidesulfovibrio aerotolerans</name>
    <dbReference type="NCBI Taxonomy" id="295255"/>
    <lineage>
        <taxon>Bacteria</taxon>
        <taxon>Pseudomonadati</taxon>
        <taxon>Thermodesulfobacteriota</taxon>
        <taxon>Desulfovibrionia</taxon>
        <taxon>Desulfovibrionales</taxon>
        <taxon>Desulfovibrionaceae</taxon>
        <taxon>Solidesulfovibrio</taxon>
    </lineage>
</organism>
<dbReference type="OrthoDB" id="9809147at2"/>
<evidence type="ECO:0000313" key="3">
    <source>
        <dbReference type="Proteomes" id="UP000482487"/>
    </source>
</evidence>